<comment type="caution">
    <text evidence="1">The sequence shown here is derived from an EMBL/GenBank/DDBJ whole genome shotgun (WGS) entry which is preliminary data.</text>
</comment>
<keyword evidence="2" id="KW-1185">Reference proteome</keyword>
<name>A0ACC0YB08_9ROSI</name>
<accession>A0ACC0YB08</accession>
<proteinExistence type="predicted"/>
<reference evidence="2" key="1">
    <citation type="journal article" date="2023" name="G3 (Bethesda)">
        <title>Genome assembly and association tests identify interacting loci associated with vigor, precocity, and sex in interspecific pistachio rootstocks.</title>
        <authorList>
            <person name="Palmer W."/>
            <person name="Jacygrad E."/>
            <person name="Sagayaradj S."/>
            <person name="Cavanaugh K."/>
            <person name="Han R."/>
            <person name="Bertier L."/>
            <person name="Beede B."/>
            <person name="Kafkas S."/>
            <person name="Golino D."/>
            <person name="Preece J."/>
            <person name="Michelmore R."/>
        </authorList>
    </citation>
    <scope>NUCLEOTIDE SEQUENCE [LARGE SCALE GENOMIC DNA]</scope>
</reference>
<evidence type="ECO:0000313" key="1">
    <source>
        <dbReference type="EMBL" id="KAJ0034011.1"/>
    </source>
</evidence>
<dbReference type="Proteomes" id="UP001163603">
    <property type="component" value="Chromosome 7"/>
</dbReference>
<gene>
    <name evidence="1" type="ORF">Pint_25362</name>
</gene>
<protein>
    <submittedName>
        <fullName evidence="1">Uncharacterized protein</fullName>
    </submittedName>
</protein>
<evidence type="ECO:0000313" key="2">
    <source>
        <dbReference type="Proteomes" id="UP001163603"/>
    </source>
</evidence>
<organism evidence="1 2">
    <name type="scientific">Pistacia integerrima</name>
    <dbReference type="NCBI Taxonomy" id="434235"/>
    <lineage>
        <taxon>Eukaryota</taxon>
        <taxon>Viridiplantae</taxon>
        <taxon>Streptophyta</taxon>
        <taxon>Embryophyta</taxon>
        <taxon>Tracheophyta</taxon>
        <taxon>Spermatophyta</taxon>
        <taxon>Magnoliopsida</taxon>
        <taxon>eudicotyledons</taxon>
        <taxon>Gunneridae</taxon>
        <taxon>Pentapetalae</taxon>
        <taxon>rosids</taxon>
        <taxon>malvids</taxon>
        <taxon>Sapindales</taxon>
        <taxon>Anacardiaceae</taxon>
        <taxon>Pistacia</taxon>
    </lineage>
</organism>
<sequence length="210" mass="23741">MHANCRVSVVSPLFKSATDSDAVWERLLPSDYHEIVSDSVSSSELLVSLSKKDLYFHLCHNPILIKKGTMGFTLHGEVDIPIRCGEIDQSQGIKVKIETKILSPKTTYGVYVVYKFPEFGDGLQRGPIQLSFCFEGREQEKHTVFVTNMGGPSQDSDDGWMEIEIDEFFNENGDVERVNWCIFDFLGFNDNGVIIEGIELRPKNVDTRVL</sequence>
<dbReference type="EMBL" id="CM047742">
    <property type="protein sequence ID" value="KAJ0034011.1"/>
    <property type="molecule type" value="Genomic_DNA"/>
</dbReference>